<keyword evidence="3" id="KW-1185">Reference proteome</keyword>
<feature type="region of interest" description="Disordered" evidence="1">
    <location>
        <begin position="1"/>
        <end position="74"/>
    </location>
</feature>
<accession>A0A4R7RK92</accession>
<evidence type="ECO:0000313" key="2">
    <source>
        <dbReference type="EMBL" id="TDU64116.1"/>
    </source>
</evidence>
<proteinExistence type="predicted"/>
<feature type="compositionally biased region" description="Polar residues" evidence="1">
    <location>
        <begin position="29"/>
        <end position="47"/>
    </location>
</feature>
<comment type="caution">
    <text evidence="2">The sequence shown here is derived from an EMBL/GenBank/DDBJ whole genome shotgun (WGS) entry which is preliminary data.</text>
</comment>
<dbReference type="Proteomes" id="UP000295662">
    <property type="component" value="Unassembled WGS sequence"/>
</dbReference>
<reference evidence="2 3" key="1">
    <citation type="submission" date="2019-03" db="EMBL/GenBank/DDBJ databases">
        <title>Genomic Encyclopedia of Archaeal and Bacterial Type Strains, Phase II (KMG-II): from individual species to whole genera.</title>
        <authorList>
            <person name="Goeker M."/>
        </authorList>
    </citation>
    <scope>NUCLEOTIDE SEQUENCE [LARGE SCALE GENOMIC DNA]</scope>
    <source>
        <strain evidence="2 3">ATCC 25309</strain>
    </source>
</reference>
<dbReference type="EMBL" id="SOCA01000012">
    <property type="protein sequence ID" value="TDU64116.1"/>
    <property type="molecule type" value="Genomic_DNA"/>
</dbReference>
<evidence type="ECO:0000313" key="3">
    <source>
        <dbReference type="Proteomes" id="UP000295662"/>
    </source>
</evidence>
<evidence type="ECO:0000256" key="1">
    <source>
        <dbReference type="SAM" id="MobiDB-lite"/>
    </source>
</evidence>
<protein>
    <submittedName>
        <fullName evidence="2">Uncharacterized protein</fullName>
    </submittedName>
</protein>
<dbReference type="AlphaFoldDB" id="A0A4R7RK92"/>
<sequence>MSDYSSNGSGRTGRINGRPRNVMVDENGQRTVGLTSAQRSAQNSNRQFKGGPLYQSRALTPGGGLDGFMRKIRI</sequence>
<organism evidence="2 3">
    <name type="scientific">Prosthecobacter fusiformis</name>
    <dbReference type="NCBI Taxonomy" id="48464"/>
    <lineage>
        <taxon>Bacteria</taxon>
        <taxon>Pseudomonadati</taxon>
        <taxon>Verrucomicrobiota</taxon>
        <taxon>Verrucomicrobiia</taxon>
        <taxon>Verrucomicrobiales</taxon>
        <taxon>Verrucomicrobiaceae</taxon>
        <taxon>Prosthecobacter</taxon>
    </lineage>
</organism>
<name>A0A4R7RK92_9BACT</name>
<gene>
    <name evidence="2" type="ORF">EI77_04300</name>
</gene>